<accession>A0A645DC80</accession>
<reference evidence="1" key="1">
    <citation type="submission" date="2019-08" db="EMBL/GenBank/DDBJ databases">
        <authorList>
            <person name="Kucharzyk K."/>
            <person name="Murdoch R.W."/>
            <person name="Higgins S."/>
            <person name="Loffler F."/>
        </authorList>
    </citation>
    <scope>NUCLEOTIDE SEQUENCE</scope>
</reference>
<sequence length="163" mass="17249">MPLSAASVAHWTCCSACRTASSSFAGTNNASACFSGNFNAAFIARMRVTASSMRSNFRMPFSIPSFMKRTSSSKSLLNRKISQPAAIAVGTAKRRSIAAQKPTIGVASLVMTPLNPSSSRNSSCMITGDKVAGRKASSSDFWTAGKAIWPIITDNEPASMRPE</sequence>
<proteinExistence type="predicted"/>
<gene>
    <name evidence="1" type="ORF">SDC9_133911</name>
</gene>
<comment type="caution">
    <text evidence="1">The sequence shown here is derived from an EMBL/GenBank/DDBJ whole genome shotgun (WGS) entry which is preliminary data.</text>
</comment>
<name>A0A645DC80_9ZZZZ</name>
<dbReference type="EMBL" id="VSSQ01034770">
    <property type="protein sequence ID" value="MPM86819.1"/>
    <property type="molecule type" value="Genomic_DNA"/>
</dbReference>
<dbReference type="AlphaFoldDB" id="A0A645DC80"/>
<evidence type="ECO:0000313" key="1">
    <source>
        <dbReference type="EMBL" id="MPM86819.1"/>
    </source>
</evidence>
<protein>
    <submittedName>
        <fullName evidence="1">Uncharacterized protein</fullName>
    </submittedName>
</protein>
<organism evidence="1">
    <name type="scientific">bioreactor metagenome</name>
    <dbReference type="NCBI Taxonomy" id="1076179"/>
    <lineage>
        <taxon>unclassified sequences</taxon>
        <taxon>metagenomes</taxon>
        <taxon>ecological metagenomes</taxon>
    </lineage>
</organism>